<sequence>MRTVAELLAGSGLPRLEARMLLEQAARIGRTRQSTWPELEVPEADAARFDALVARRLAGEPIAYLVGVREFFGRDFHVAPGVLIPRPETEVLVEFALAHLPPQARCLDMGTGSGAIAVSIALERPDTDMTALDVSPAALAIASGNARDLGARCRFLLSDWFAALEAGETFDLIASNPPYVASGDPHLEQGDLRFEPPGALTDFADGLQAIRLIVAGAASRLRPEGWLAIEHGYDQGEACRTLFAAAGLERVVTLHDLAGLDRVTVGQRA</sequence>
<dbReference type="PANTHER" id="PTHR18895">
    <property type="entry name" value="HEMK METHYLTRANSFERASE"/>
    <property type="match status" value="1"/>
</dbReference>
<comment type="similarity">
    <text evidence="5">Belongs to the protein N5-glutamine methyltransferase family. PrmC subfamily.</text>
</comment>
<dbReference type="GO" id="GO:0032259">
    <property type="term" value="P:methylation"/>
    <property type="evidence" value="ECO:0007669"/>
    <property type="project" value="UniProtKB-KW"/>
</dbReference>
<gene>
    <name evidence="5 8" type="primary">prmC</name>
    <name evidence="8" type="ORF">DAI18_10145</name>
</gene>
<dbReference type="KEGG" id="maer:DAI18_10145"/>
<feature type="binding site" evidence="5">
    <location>
        <begin position="110"/>
        <end position="114"/>
    </location>
    <ligand>
        <name>S-adenosyl-L-methionine</name>
        <dbReference type="ChEBI" id="CHEBI:59789"/>
    </ligand>
</feature>
<dbReference type="HAMAP" id="MF_02126">
    <property type="entry name" value="RF_methyltr_PrmC"/>
    <property type="match status" value="1"/>
</dbReference>
<evidence type="ECO:0000313" key="8">
    <source>
        <dbReference type="EMBL" id="AVY94361.1"/>
    </source>
</evidence>
<keyword evidence="2 5" id="KW-0808">Transferase</keyword>
<reference evidence="8 9" key="1">
    <citation type="submission" date="2018-04" db="EMBL/GenBank/DDBJ databases">
        <title>Denitrifier Microvirgula.</title>
        <authorList>
            <person name="Anderson E."/>
            <person name="Jang J."/>
            <person name="Ishii S."/>
        </authorList>
    </citation>
    <scope>NUCLEOTIDE SEQUENCE [LARGE SCALE GENOMIC DNA]</scope>
    <source>
        <strain evidence="8 9">BE2.4</strain>
    </source>
</reference>
<dbReference type="OrthoDB" id="9800643at2"/>
<dbReference type="InterPro" id="IPR004556">
    <property type="entry name" value="HemK-like"/>
</dbReference>
<comment type="catalytic activity">
    <reaction evidence="4 5">
        <text>L-glutaminyl-[peptide chain release factor] + S-adenosyl-L-methionine = N(5)-methyl-L-glutaminyl-[peptide chain release factor] + S-adenosyl-L-homocysteine + H(+)</text>
        <dbReference type="Rhea" id="RHEA:42896"/>
        <dbReference type="Rhea" id="RHEA-COMP:10271"/>
        <dbReference type="Rhea" id="RHEA-COMP:10272"/>
        <dbReference type="ChEBI" id="CHEBI:15378"/>
        <dbReference type="ChEBI" id="CHEBI:30011"/>
        <dbReference type="ChEBI" id="CHEBI:57856"/>
        <dbReference type="ChEBI" id="CHEBI:59789"/>
        <dbReference type="ChEBI" id="CHEBI:61891"/>
        <dbReference type="EC" id="2.1.1.297"/>
    </reaction>
</comment>
<dbReference type="STRING" id="1122240.GCA_000620105_00066"/>
<keyword evidence="3 5" id="KW-0949">S-adenosyl-L-methionine</keyword>
<dbReference type="FunFam" id="3.40.50.150:FF:000053">
    <property type="entry name" value="Release factor glutamine methyltransferase"/>
    <property type="match status" value="1"/>
</dbReference>
<evidence type="ECO:0000259" key="6">
    <source>
        <dbReference type="Pfam" id="PF05175"/>
    </source>
</evidence>
<evidence type="ECO:0000313" key="9">
    <source>
        <dbReference type="Proteomes" id="UP000244173"/>
    </source>
</evidence>
<dbReference type="InterPro" id="IPR029063">
    <property type="entry name" value="SAM-dependent_MTases_sf"/>
</dbReference>
<dbReference type="NCBIfam" id="TIGR03534">
    <property type="entry name" value="RF_mod_PrmC"/>
    <property type="match status" value="1"/>
</dbReference>
<accession>A0A2S0PAG9</accession>
<feature type="binding site" evidence="5">
    <location>
        <position position="133"/>
    </location>
    <ligand>
        <name>S-adenosyl-L-methionine</name>
        <dbReference type="ChEBI" id="CHEBI:59789"/>
    </ligand>
</feature>
<dbReference type="InterPro" id="IPR007848">
    <property type="entry name" value="Small_mtfrase_dom"/>
</dbReference>
<evidence type="ECO:0000256" key="2">
    <source>
        <dbReference type="ARBA" id="ARBA00022679"/>
    </source>
</evidence>
<dbReference type="AlphaFoldDB" id="A0A2S0PAG9"/>
<dbReference type="EC" id="2.1.1.297" evidence="5"/>
<dbReference type="GO" id="GO:0003676">
    <property type="term" value="F:nucleic acid binding"/>
    <property type="evidence" value="ECO:0007669"/>
    <property type="project" value="InterPro"/>
</dbReference>
<feature type="binding site" evidence="5">
    <location>
        <position position="160"/>
    </location>
    <ligand>
        <name>S-adenosyl-L-methionine</name>
        <dbReference type="ChEBI" id="CHEBI:59789"/>
    </ligand>
</feature>
<dbReference type="SUPFAM" id="SSF53335">
    <property type="entry name" value="S-adenosyl-L-methionine-dependent methyltransferases"/>
    <property type="match status" value="1"/>
</dbReference>
<dbReference type="PANTHER" id="PTHR18895:SF74">
    <property type="entry name" value="MTRF1L RELEASE FACTOR GLUTAMINE METHYLTRANSFERASE"/>
    <property type="match status" value="1"/>
</dbReference>
<dbReference type="GO" id="GO:0102559">
    <property type="term" value="F:peptide chain release factor N(5)-glutamine methyltransferase activity"/>
    <property type="evidence" value="ECO:0007669"/>
    <property type="project" value="UniProtKB-EC"/>
</dbReference>
<feature type="binding site" evidence="5">
    <location>
        <begin position="176"/>
        <end position="179"/>
    </location>
    <ligand>
        <name>substrate</name>
    </ligand>
</feature>
<name>A0A2S0PAG9_9NEIS</name>
<dbReference type="PROSITE" id="PS00092">
    <property type="entry name" value="N6_MTASE"/>
    <property type="match status" value="1"/>
</dbReference>
<proteinExistence type="inferred from homology"/>
<dbReference type="Gene3D" id="3.40.50.150">
    <property type="entry name" value="Vaccinia Virus protein VP39"/>
    <property type="match status" value="1"/>
</dbReference>
<evidence type="ECO:0000256" key="1">
    <source>
        <dbReference type="ARBA" id="ARBA00022603"/>
    </source>
</evidence>
<dbReference type="EMBL" id="CP028519">
    <property type="protein sequence ID" value="AVY94361.1"/>
    <property type="molecule type" value="Genomic_DNA"/>
</dbReference>
<dbReference type="Proteomes" id="UP000244173">
    <property type="component" value="Chromosome"/>
</dbReference>
<dbReference type="NCBIfam" id="TIGR00536">
    <property type="entry name" value="hemK_fam"/>
    <property type="match status" value="1"/>
</dbReference>
<dbReference type="InterPro" id="IPR040758">
    <property type="entry name" value="PrmC_N"/>
</dbReference>
<organism evidence="8 9">
    <name type="scientific">Microvirgula aerodenitrificans</name>
    <dbReference type="NCBI Taxonomy" id="57480"/>
    <lineage>
        <taxon>Bacteria</taxon>
        <taxon>Pseudomonadati</taxon>
        <taxon>Pseudomonadota</taxon>
        <taxon>Betaproteobacteria</taxon>
        <taxon>Neisseriales</taxon>
        <taxon>Aquaspirillaceae</taxon>
        <taxon>Microvirgula</taxon>
    </lineage>
</organism>
<comment type="function">
    <text evidence="5">Methylates the class 1 translation termination release factors RF1/PrfA and RF2/PrfB on the glutamine residue of the universally conserved GGQ motif.</text>
</comment>
<feature type="domain" description="Release factor glutamine methyltransferase N-terminal" evidence="7">
    <location>
        <begin position="7"/>
        <end position="67"/>
    </location>
</feature>
<dbReference type="Pfam" id="PF05175">
    <property type="entry name" value="MTS"/>
    <property type="match status" value="1"/>
</dbReference>
<dbReference type="InterPro" id="IPR019874">
    <property type="entry name" value="RF_methyltr_PrmC"/>
</dbReference>
<evidence type="ECO:0000256" key="3">
    <source>
        <dbReference type="ARBA" id="ARBA00022691"/>
    </source>
</evidence>
<dbReference type="Pfam" id="PF17827">
    <property type="entry name" value="PrmC_N"/>
    <property type="match status" value="1"/>
</dbReference>
<keyword evidence="1 5" id="KW-0489">Methyltransferase</keyword>
<feature type="binding site" evidence="5">
    <location>
        <position position="176"/>
    </location>
    <ligand>
        <name>S-adenosyl-L-methionine</name>
        <dbReference type="ChEBI" id="CHEBI:59789"/>
    </ligand>
</feature>
<evidence type="ECO:0000256" key="4">
    <source>
        <dbReference type="ARBA" id="ARBA00048391"/>
    </source>
</evidence>
<feature type="domain" description="Methyltransferase small" evidence="6">
    <location>
        <begin position="97"/>
        <end position="183"/>
    </location>
</feature>
<dbReference type="Gene3D" id="1.10.8.10">
    <property type="entry name" value="DNA helicase RuvA subunit, C-terminal domain"/>
    <property type="match status" value="1"/>
</dbReference>
<dbReference type="RefSeq" id="WP_107889366.1">
    <property type="nucleotide sequence ID" value="NZ_CP028519.1"/>
</dbReference>
<evidence type="ECO:0000259" key="7">
    <source>
        <dbReference type="Pfam" id="PF17827"/>
    </source>
</evidence>
<protein>
    <recommendedName>
        <fullName evidence="5">Release factor glutamine methyltransferase</fullName>
        <shortName evidence="5">RF MTase</shortName>
        <ecNumber evidence="5">2.1.1.297</ecNumber>
    </recommendedName>
    <alternativeName>
        <fullName evidence="5">N5-glutamine methyltransferase PrmC</fullName>
    </alternativeName>
    <alternativeName>
        <fullName evidence="5">Protein-(glutamine-N5) MTase PrmC</fullName>
    </alternativeName>
    <alternativeName>
        <fullName evidence="5">Protein-glutamine N-methyltransferase PrmC</fullName>
    </alternativeName>
</protein>
<dbReference type="InterPro" id="IPR050320">
    <property type="entry name" value="N5-glutamine_MTase"/>
</dbReference>
<evidence type="ECO:0000256" key="5">
    <source>
        <dbReference type="HAMAP-Rule" id="MF_02126"/>
    </source>
</evidence>
<dbReference type="InterPro" id="IPR002052">
    <property type="entry name" value="DNA_methylase_N6_adenine_CS"/>
</dbReference>
<dbReference type="CDD" id="cd02440">
    <property type="entry name" value="AdoMet_MTases"/>
    <property type="match status" value="1"/>
</dbReference>
<keyword evidence="9" id="KW-1185">Reference proteome</keyword>